<reference evidence="2" key="1">
    <citation type="journal article" date="2015" name="Nature">
        <title>Complex archaea that bridge the gap between prokaryotes and eukaryotes.</title>
        <authorList>
            <person name="Spang A."/>
            <person name="Saw J.H."/>
            <person name="Jorgensen S.L."/>
            <person name="Zaremba-Niedzwiedzka K."/>
            <person name="Martijn J."/>
            <person name="Lind A.E."/>
            <person name="van Eijk R."/>
            <person name="Schleper C."/>
            <person name="Guy L."/>
            <person name="Ettema T.J."/>
        </authorList>
    </citation>
    <scope>NUCLEOTIDE SEQUENCE</scope>
</reference>
<protein>
    <submittedName>
        <fullName evidence="2">Uncharacterized protein</fullName>
    </submittedName>
</protein>
<gene>
    <name evidence="2" type="ORF">LCGC14_1312090</name>
</gene>
<sequence>MAKKKFVFKVRFKVNGKPKSFKTTASSSRQAAQKVRTKGAHIVSVTKASKA</sequence>
<feature type="region of interest" description="Disordered" evidence="1">
    <location>
        <begin position="19"/>
        <end position="51"/>
    </location>
</feature>
<comment type="caution">
    <text evidence="2">The sequence shown here is derived from an EMBL/GenBank/DDBJ whole genome shotgun (WGS) entry which is preliminary data.</text>
</comment>
<feature type="compositionally biased region" description="Polar residues" evidence="1">
    <location>
        <begin position="21"/>
        <end position="31"/>
    </location>
</feature>
<proteinExistence type="predicted"/>
<organism evidence="2">
    <name type="scientific">marine sediment metagenome</name>
    <dbReference type="NCBI Taxonomy" id="412755"/>
    <lineage>
        <taxon>unclassified sequences</taxon>
        <taxon>metagenomes</taxon>
        <taxon>ecological metagenomes</taxon>
    </lineage>
</organism>
<dbReference type="AlphaFoldDB" id="A0A0F9KM00"/>
<accession>A0A0F9KM00</accession>
<name>A0A0F9KM00_9ZZZZ</name>
<evidence type="ECO:0000313" key="2">
    <source>
        <dbReference type="EMBL" id="KKM83174.1"/>
    </source>
</evidence>
<dbReference type="EMBL" id="LAZR01007754">
    <property type="protein sequence ID" value="KKM83174.1"/>
    <property type="molecule type" value="Genomic_DNA"/>
</dbReference>
<evidence type="ECO:0000256" key="1">
    <source>
        <dbReference type="SAM" id="MobiDB-lite"/>
    </source>
</evidence>